<dbReference type="AlphaFoldDB" id="A0A382Z8Z5"/>
<protein>
    <recommendedName>
        <fullName evidence="7">Isopropylmalate dehydrogenase-like domain-containing protein</fullName>
    </recommendedName>
</protein>
<evidence type="ECO:0000259" key="7">
    <source>
        <dbReference type="SMART" id="SM01329"/>
    </source>
</evidence>
<dbReference type="InterPro" id="IPR024084">
    <property type="entry name" value="IsoPropMal-DH-like_dom"/>
</dbReference>
<evidence type="ECO:0000256" key="5">
    <source>
        <dbReference type="ARBA" id="ARBA00023027"/>
    </source>
</evidence>
<keyword evidence="4" id="KW-0560">Oxidoreductase</keyword>
<name>A0A382Z8Z5_9ZZZZ</name>
<dbReference type="SUPFAM" id="SSF53659">
    <property type="entry name" value="Isocitrate/Isopropylmalate dehydrogenase-like"/>
    <property type="match status" value="1"/>
</dbReference>
<dbReference type="GO" id="GO:0046872">
    <property type="term" value="F:metal ion binding"/>
    <property type="evidence" value="ECO:0007669"/>
    <property type="project" value="UniProtKB-KW"/>
</dbReference>
<dbReference type="GO" id="GO:0016491">
    <property type="term" value="F:oxidoreductase activity"/>
    <property type="evidence" value="ECO:0007669"/>
    <property type="project" value="UniProtKB-KW"/>
</dbReference>
<feature type="domain" description="Isopropylmalate dehydrogenase-like" evidence="7">
    <location>
        <begin position="3"/>
        <end position="222"/>
    </location>
</feature>
<dbReference type="SMART" id="SM01329">
    <property type="entry name" value="Iso_dh"/>
    <property type="match status" value="1"/>
</dbReference>
<dbReference type="Pfam" id="PF00180">
    <property type="entry name" value="Iso_dh"/>
    <property type="match status" value="1"/>
</dbReference>
<evidence type="ECO:0000256" key="3">
    <source>
        <dbReference type="ARBA" id="ARBA00022723"/>
    </source>
</evidence>
<dbReference type="Gene3D" id="3.40.718.10">
    <property type="entry name" value="Isopropylmalate Dehydrogenase"/>
    <property type="match status" value="1"/>
</dbReference>
<accession>A0A382Z8Z5</accession>
<keyword evidence="3" id="KW-0479">Metal-binding</keyword>
<reference evidence="8" key="1">
    <citation type="submission" date="2018-05" db="EMBL/GenBank/DDBJ databases">
        <authorList>
            <person name="Lanie J.A."/>
            <person name="Ng W.-L."/>
            <person name="Kazmierczak K.M."/>
            <person name="Andrzejewski T.M."/>
            <person name="Davidsen T.M."/>
            <person name="Wayne K.J."/>
            <person name="Tettelin H."/>
            <person name="Glass J.I."/>
            <person name="Rusch D."/>
            <person name="Podicherti R."/>
            <person name="Tsui H.-C.T."/>
            <person name="Winkler M.E."/>
        </authorList>
    </citation>
    <scope>NUCLEOTIDE SEQUENCE</scope>
</reference>
<proteinExistence type="predicted"/>
<sequence length="223" mass="24912">MVKVSVIAGDGIGVDVTTEAIKVLDVVNKKHDLGIELEHLDYGADRYLKDGTTLPAGEIERFRKEVDAIYLGALGDPRIPDMRHGREILLAMRFELELFINLRPVRCLADHLCPLKSKTAADIDFTVFRENTEGLYVGMGGNFKKGTPDEVAINEDVNTRKGVERIIRAAFSYAKANGHKIVTMADKSNAVRFAHDLWVRVFELVGAEYPDIEKQHLYVDALS</sequence>
<feature type="non-terminal residue" evidence="8">
    <location>
        <position position="223"/>
    </location>
</feature>
<evidence type="ECO:0000313" key="8">
    <source>
        <dbReference type="EMBL" id="SVD91966.1"/>
    </source>
</evidence>
<gene>
    <name evidence="8" type="ORF">METZ01_LOCUS444820</name>
</gene>
<organism evidence="8">
    <name type="scientific">marine metagenome</name>
    <dbReference type="NCBI Taxonomy" id="408172"/>
    <lineage>
        <taxon>unclassified sequences</taxon>
        <taxon>metagenomes</taxon>
        <taxon>ecological metagenomes</taxon>
    </lineage>
</organism>
<keyword evidence="5" id="KW-0520">NAD</keyword>
<dbReference type="PANTHER" id="PTHR43275">
    <property type="entry name" value="D-MALATE DEHYDROGENASE [DECARBOXYLATING]"/>
    <property type="match status" value="1"/>
</dbReference>
<evidence type="ECO:0000256" key="1">
    <source>
        <dbReference type="ARBA" id="ARBA00001936"/>
    </source>
</evidence>
<keyword evidence="6" id="KW-0464">Manganese</keyword>
<dbReference type="PANTHER" id="PTHR43275:SF1">
    <property type="entry name" value="D-MALATE DEHYDROGENASE [DECARBOXYLATING]"/>
    <property type="match status" value="1"/>
</dbReference>
<evidence type="ECO:0000256" key="4">
    <source>
        <dbReference type="ARBA" id="ARBA00023002"/>
    </source>
</evidence>
<evidence type="ECO:0000256" key="6">
    <source>
        <dbReference type="ARBA" id="ARBA00023211"/>
    </source>
</evidence>
<comment type="cofactor">
    <cofactor evidence="2">
        <name>Mg(2+)</name>
        <dbReference type="ChEBI" id="CHEBI:18420"/>
    </cofactor>
</comment>
<dbReference type="EMBL" id="UINC01181992">
    <property type="protein sequence ID" value="SVD91966.1"/>
    <property type="molecule type" value="Genomic_DNA"/>
</dbReference>
<evidence type="ECO:0000256" key="2">
    <source>
        <dbReference type="ARBA" id="ARBA00001946"/>
    </source>
</evidence>
<comment type="cofactor">
    <cofactor evidence="1">
        <name>Mn(2+)</name>
        <dbReference type="ChEBI" id="CHEBI:29035"/>
    </cofactor>
</comment>
<dbReference type="InterPro" id="IPR050501">
    <property type="entry name" value="ICDH/IPMDH"/>
</dbReference>